<comment type="caution">
    <text evidence="2">The sequence shown here is derived from an EMBL/GenBank/DDBJ whole genome shotgun (WGS) entry which is preliminary data.</text>
</comment>
<evidence type="ECO:0000313" key="3">
    <source>
        <dbReference type="Proteomes" id="UP000031970"/>
    </source>
</evidence>
<evidence type="ECO:0000313" key="2">
    <source>
        <dbReference type="EMBL" id="KIL30850.1"/>
    </source>
</evidence>
<name>A0ABD3ZSY7_BACIU</name>
<organism evidence="2 3">
    <name type="scientific">Bacillus subtilis subsp. subtilis</name>
    <dbReference type="NCBI Taxonomy" id="135461"/>
    <lineage>
        <taxon>Bacteria</taxon>
        <taxon>Bacillati</taxon>
        <taxon>Bacillota</taxon>
        <taxon>Bacilli</taxon>
        <taxon>Bacillales</taxon>
        <taxon>Bacillaceae</taxon>
        <taxon>Bacillus</taxon>
    </lineage>
</organism>
<sequence length="47" mass="5467">MSCHFYLIWIIKKQGLFLAFFVIGKNAFITGTYGKKNDFNELISVYS</sequence>
<dbReference type="EMBL" id="JSXS01000087">
    <property type="protein sequence ID" value="KIL30850.1"/>
    <property type="molecule type" value="Genomic_DNA"/>
</dbReference>
<reference evidence="2 3" key="1">
    <citation type="submission" date="2014-11" db="EMBL/GenBank/DDBJ databases">
        <title>Draft Genome Sequences of Nine Bacillus subtilis Strains that Form Spores with High Heat-Resistance.</title>
        <authorList>
            <person name="Krawcyk A.O."/>
            <person name="Berendsen E.M."/>
            <person name="de Jong A."/>
            <person name="Holsappel S."/>
            <person name="Eijlander R.T."/>
            <person name="Wells-Bennik M."/>
            <person name="Kuipers O.P."/>
        </authorList>
    </citation>
    <scope>NUCLEOTIDE SEQUENCE [LARGE SCALE GENOMIC DNA]</scope>
    <source>
        <strain evidence="2 3">B4067</strain>
    </source>
</reference>
<accession>A0ABD3ZSY7</accession>
<keyword evidence="1" id="KW-0812">Transmembrane</keyword>
<dbReference type="Proteomes" id="UP000031970">
    <property type="component" value="Unassembled WGS sequence"/>
</dbReference>
<keyword evidence="1" id="KW-1133">Transmembrane helix</keyword>
<evidence type="ECO:0000256" key="1">
    <source>
        <dbReference type="SAM" id="Phobius"/>
    </source>
</evidence>
<feature type="transmembrane region" description="Helical" evidence="1">
    <location>
        <begin position="6"/>
        <end position="28"/>
    </location>
</feature>
<gene>
    <name evidence="2" type="ORF">B4067_1366</name>
</gene>
<protein>
    <submittedName>
        <fullName evidence="2">Uncharacterized protein</fullName>
    </submittedName>
</protein>
<proteinExistence type="predicted"/>
<dbReference type="AlphaFoldDB" id="A0ABD3ZSY7"/>
<keyword evidence="1" id="KW-0472">Membrane</keyword>